<dbReference type="PANTHER" id="PTHR46587">
    <property type="entry name" value="NUCLEAR HORMONE RECEPTOR FAMILY"/>
    <property type="match status" value="1"/>
</dbReference>
<comment type="caution">
    <text evidence="5">The sequence shown here is derived from an EMBL/GenBank/DDBJ whole genome shotgun (WGS) entry which is preliminary data.</text>
</comment>
<dbReference type="Gene3D" id="1.10.565.10">
    <property type="entry name" value="Retinoid X Receptor"/>
    <property type="match status" value="1"/>
</dbReference>
<dbReference type="AlphaFoldDB" id="A0A8S9ZKP3"/>
<accession>A0A8S9ZKP3</accession>
<organism evidence="5 6">
    <name type="scientific">Meloidogyne graminicola</name>
    <dbReference type="NCBI Taxonomy" id="189291"/>
    <lineage>
        <taxon>Eukaryota</taxon>
        <taxon>Metazoa</taxon>
        <taxon>Ecdysozoa</taxon>
        <taxon>Nematoda</taxon>
        <taxon>Chromadorea</taxon>
        <taxon>Rhabditida</taxon>
        <taxon>Tylenchina</taxon>
        <taxon>Tylenchomorpha</taxon>
        <taxon>Tylenchoidea</taxon>
        <taxon>Meloidogynidae</taxon>
        <taxon>Meloidogyninae</taxon>
        <taxon>Meloidogyne</taxon>
    </lineage>
</organism>
<evidence type="ECO:0000313" key="6">
    <source>
        <dbReference type="Proteomes" id="UP000605970"/>
    </source>
</evidence>
<reference evidence="5" key="1">
    <citation type="journal article" date="2020" name="Ecol. Evol.">
        <title>Genome structure and content of the rice root-knot nematode (Meloidogyne graminicola).</title>
        <authorList>
            <person name="Phan N.T."/>
            <person name="Danchin E.G.J."/>
            <person name="Klopp C."/>
            <person name="Perfus-Barbeoch L."/>
            <person name="Kozlowski D.K."/>
            <person name="Koutsovoulos G.D."/>
            <person name="Lopez-Roques C."/>
            <person name="Bouchez O."/>
            <person name="Zahm M."/>
            <person name="Besnard G."/>
            <person name="Bellafiore S."/>
        </authorList>
    </citation>
    <scope>NUCLEOTIDE SEQUENCE</scope>
    <source>
        <strain evidence="5">VN-18</strain>
    </source>
</reference>
<evidence type="ECO:0000313" key="5">
    <source>
        <dbReference type="EMBL" id="KAF7633843.1"/>
    </source>
</evidence>
<feature type="domain" description="NR LBD" evidence="4">
    <location>
        <begin position="1"/>
        <end position="107"/>
    </location>
</feature>
<evidence type="ECO:0000256" key="1">
    <source>
        <dbReference type="ARBA" id="ARBA00023015"/>
    </source>
</evidence>
<keyword evidence="3" id="KW-0675">Receptor</keyword>
<dbReference type="InterPro" id="IPR035500">
    <property type="entry name" value="NHR-like_dom_sf"/>
</dbReference>
<dbReference type="SUPFAM" id="SSF48508">
    <property type="entry name" value="Nuclear receptor ligand-binding domain"/>
    <property type="match status" value="1"/>
</dbReference>
<evidence type="ECO:0000256" key="3">
    <source>
        <dbReference type="ARBA" id="ARBA00023170"/>
    </source>
</evidence>
<dbReference type="PROSITE" id="PS51843">
    <property type="entry name" value="NR_LBD"/>
    <property type="match status" value="1"/>
</dbReference>
<dbReference type="Pfam" id="PF00104">
    <property type="entry name" value="Hormone_recep"/>
    <property type="match status" value="1"/>
</dbReference>
<proteinExistence type="predicted"/>
<evidence type="ECO:0000259" key="4">
    <source>
        <dbReference type="PROSITE" id="PS51843"/>
    </source>
</evidence>
<dbReference type="OrthoDB" id="5771769at2759"/>
<sequence>MKIVLSSDLCNVTQIEIFSMLEWVQTLPVFSSLNLSDKMLLLKRFAMPCNVIEYGYFTAQIGLDDVWLISNGTCMPRSVNVLPDESKKIFLKTLITEDRKWRQEKTL</sequence>
<name>A0A8S9ZKP3_9BILA</name>
<dbReference type="EMBL" id="JABEBT010000068">
    <property type="protein sequence ID" value="KAF7633843.1"/>
    <property type="molecule type" value="Genomic_DNA"/>
</dbReference>
<keyword evidence="6" id="KW-1185">Reference proteome</keyword>
<keyword evidence="2" id="KW-0804">Transcription</keyword>
<keyword evidence="1" id="KW-0805">Transcription regulation</keyword>
<dbReference type="Proteomes" id="UP000605970">
    <property type="component" value="Unassembled WGS sequence"/>
</dbReference>
<dbReference type="InterPro" id="IPR000536">
    <property type="entry name" value="Nucl_hrmn_rcpt_lig-bd"/>
</dbReference>
<protein>
    <recommendedName>
        <fullName evidence="4">NR LBD domain-containing protein</fullName>
    </recommendedName>
</protein>
<dbReference type="PANTHER" id="PTHR46587:SF7">
    <property type="entry name" value="NUCLEAR HORMONE RECEPTOR FAMILY MEMBER NHR-19"/>
    <property type="match status" value="1"/>
</dbReference>
<evidence type="ECO:0000256" key="2">
    <source>
        <dbReference type="ARBA" id="ARBA00023163"/>
    </source>
</evidence>
<gene>
    <name evidence="5" type="ORF">Mgra_00006701</name>
</gene>